<dbReference type="OrthoDB" id="425611at2759"/>
<dbReference type="GO" id="GO:0030552">
    <property type="term" value="F:cAMP binding"/>
    <property type="evidence" value="ECO:0007669"/>
    <property type="project" value="TreeGrafter"/>
</dbReference>
<proteinExistence type="predicted"/>
<organism evidence="1">
    <name type="scientific">Lepeophtheirus salmonis</name>
    <name type="common">Salmon louse</name>
    <name type="synonym">Caligus salmonis</name>
    <dbReference type="NCBI Taxonomy" id="72036"/>
    <lineage>
        <taxon>Eukaryota</taxon>
        <taxon>Metazoa</taxon>
        <taxon>Ecdysozoa</taxon>
        <taxon>Arthropoda</taxon>
        <taxon>Crustacea</taxon>
        <taxon>Multicrustacea</taxon>
        <taxon>Hexanauplia</taxon>
        <taxon>Copepoda</taxon>
        <taxon>Siphonostomatoida</taxon>
        <taxon>Caligidae</taxon>
        <taxon>Lepeophtheirus</taxon>
    </lineage>
</organism>
<evidence type="ECO:0000313" key="1">
    <source>
        <dbReference type="EMBL" id="CDW21588.1"/>
    </source>
</evidence>
<dbReference type="PANTHER" id="PTHR12101:SF17">
    <property type="entry name" value="BLOOD VESSEL EPICARDIAL SUBSTANCE"/>
    <property type="match status" value="1"/>
</dbReference>
<dbReference type="InterPro" id="IPR006916">
    <property type="entry name" value="POPDC1-3"/>
</dbReference>
<dbReference type="GO" id="GO:0042391">
    <property type="term" value="P:regulation of membrane potential"/>
    <property type="evidence" value="ECO:0007669"/>
    <property type="project" value="TreeGrafter"/>
</dbReference>
<accession>A0A0K2T6C7</accession>
<sequence>MKSKKSEIIFHDGEVREEPGAIHLLVSGRLTAWIEGIPVHSVEPGEFLDSIEWKAKLNQRLKGEELFKNHREKISQLYYQIRIQSDVPSTYIKLNQHQLKHLERHRPGIFGIFVAVVGRDVAKKMYNLNEHLTLADQVAYKALHRKHSLMRSLSVDTIHTASNGFIVTENWFISCRHKDTQFIKSEKVPSLSSLAYLKEKSSNHCRHQVVIPSLSLQKRLTFWNECPYSKRLSKKESRDPHWKRDILWSSALAHCGFCSWCRPLTVGEKEHASGKRAGETTLEQELQLY</sequence>
<dbReference type="PANTHER" id="PTHR12101">
    <property type="entry name" value="POPEYE DOMAIN CONTAINING PROTEIN"/>
    <property type="match status" value="1"/>
</dbReference>
<dbReference type="GO" id="GO:0007507">
    <property type="term" value="P:heart development"/>
    <property type="evidence" value="ECO:0007669"/>
    <property type="project" value="TreeGrafter"/>
</dbReference>
<name>A0A0K2T6C7_LEPSM</name>
<dbReference type="GO" id="GO:0051146">
    <property type="term" value="P:striated muscle cell differentiation"/>
    <property type="evidence" value="ECO:0007669"/>
    <property type="project" value="TreeGrafter"/>
</dbReference>
<protein>
    <submittedName>
        <fullName evidence="1">Blood vessel epicardial substancelike [Megachile rotundata]</fullName>
    </submittedName>
</protein>
<dbReference type="EMBL" id="HACA01004227">
    <property type="protein sequence ID" value="CDW21588.1"/>
    <property type="molecule type" value="Transcribed_RNA"/>
</dbReference>
<reference evidence="1" key="1">
    <citation type="submission" date="2014-05" db="EMBL/GenBank/DDBJ databases">
        <authorList>
            <person name="Chronopoulou M."/>
        </authorList>
    </citation>
    <scope>NUCLEOTIDE SEQUENCE</scope>
    <source>
        <tissue evidence="1">Whole organism</tissue>
    </source>
</reference>
<dbReference type="AlphaFoldDB" id="A0A0K2T6C7"/>
<dbReference type="GO" id="GO:0042383">
    <property type="term" value="C:sarcolemma"/>
    <property type="evidence" value="ECO:0007669"/>
    <property type="project" value="TreeGrafter"/>
</dbReference>